<dbReference type="PANTHER" id="PTHR35813:SF1">
    <property type="entry name" value="INNER MEMBRANE PROTEIN YBAN"/>
    <property type="match status" value="1"/>
</dbReference>
<keyword evidence="1" id="KW-1133">Transmembrane helix</keyword>
<keyword evidence="1" id="KW-0472">Membrane</keyword>
<reference evidence="2" key="1">
    <citation type="submission" date="2017-05" db="EMBL/GenBank/DDBJ databases">
        <authorList>
            <person name="Varghese N."/>
            <person name="Submissions S."/>
        </authorList>
    </citation>
    <scope>NUCLEOTIDE SEQUENCE</scope>
    <source>
        <strain evidence="2">Su22</strain>
    </source>
</reference>
<dbReference type="InterPro" id="IPR007401">
    <property type="entry name" value="DUF454"/>
</dbReference>
<feature type="transmembrane region" description="Helical" evidence="1">
    <location>
        <begin position="100"/>
        <end position="117"/>
    </location>
</feature>
<keyword evidence="3" id="KW-1185">Reference proteome</keyword>
<dbReference type="PIRSF" id="PIRSF016789">
    <property type="entry name" value="DUF454"/>
    <property type="match status" value="1"/>
</dbReference>
<dbReference type="PANTHER" id="PTHR35813">
    <property type="entry name" value="INNER MEMBRANE PROTEIN YBAN"/>
    <property type="match status" value="1"/>
</dbReference>
<dbReference type="Proteomes" id="UP001158066">
    <property type="component" value="Unassembled WGS sequence"/>
</dbReference>
<evidence type="ECO:0000313" key="3">
    <source>
        <dbReference type="Proteomes" id="UP001158066"/>
    </source>
</evidence>
<keyword evidence="1" id="KW-0812">Transmembrane</keyword>
<protein>
    <recommendedName>
        <fullName evidence="4">DUF454 domain-containing protein</fullName>
    </recommendedName>
</protein>
<dbReference type="RefSeq" id="WP_283410538.1">
    <property type="nucleotide sequence ID" value="NZ_FXUF01000017.1"/>
</dbReference>
<proteinExistence type="predicted"/>
<accession>A0AA45WYF1</accession>
<evidence type="ECO:0000256" key="1">
    <source>
        <dbReference type="SAM" id="Phobius"/>
    </source>
</evidence>
<evidence type="ECO:0000313" key="2">
    <source>
        <dbReference type="EMBL" id="SMP68669.1"/>
    </source>
</evidence>
<gene>
    <name evidence="2" type="ORF">SAMN06296020_11743</name>
</gene>
<feature type="transmembrane region" description="Helical" evidence="1">
    <location>
        <begin position="9"/>
        <end position="30"/>
    </location>
</feature>
<dbReference type="Pfam" id="PF04304">
    <property type="entry name" value="DUF454"/>
    <property type="match status" value="1"/>
</dbReference>
<dbReference type="GO" id="GO:0005886">
    <property type="term" value="C:plasma membrane"/>
    <property type="evidence" value="ECO:0007669"/>
    <property type="project" value="TreeGrafter"/>
</dbReference>
<organism evidence="2 3">
    <name type="scientific">Anoxynatronum buryatiense</name>
    <dbReference type="NCBI Taxonomy" id="489973"/>
    <lineage>
        <taxon>Bacteria</taxon>
        <taxon>Bacillati</taxon>
        <taxon>Bacillota</taxon>
        <taxon>Clostridia</taxon>
        <taxon>Eubacteriales</taxon>
        <taxon>Clostridiaceae</taxon>
        <taxon>Anoxynatronum</taxon>
    </lineage>
</organism>
<evidence type="ECO:0008006" key="4">
    <source>
        <dbReference type="Google" id="ProtNLM"/>
    </source>
</evidence>
<sequence>MMTGFKRGLLIAAGLLSLVLGTIGILLPVLPTTPFLLLSSYCFLRSSERLHHWLLHHPLFGRYIYHYLEHGAVKKSAKITAIALLWPSLLFSMYLVGKPWVAVMLVIIGSAVTWHILSLKTYRENS</sequence>
<comment type="caution">
    <text evidence="2">The sequence shown here is derived from an EMBL/GenBank/DDBJ whole genome shotgun (WGS) entry which is preliminary data.</text>
</comment>
<dbReference type="EMBL" id="FXUF01000017">
    <property type="protein sequence ID" value="SMP68669.1"/>
    <property type="molecule type" value="Genomic_DNA"/>
</dbReference>
<name>A0AA45WYF1_9CLOT</name>
<dbReference type="AlphaFoldDB" id="A0AA45WYF1"/>